<dbReference type="EMBL" id="QMQV01000007">
    <property type="protein sequence ID" value="RLE50354.1"/>
    <property type="molecule type" value="Genomic_DNA"/>
</dbReference>
<proteinExistence type="predicted"/>
<accession>A0A497ESL8</accession>
<organism evidence="1 2">
    <name type="scientific">Thermoproteota archaeon</name>
    <dbReference type="NCBI Taxonomy" id="2056631"/>
    <lineage>
        <taxon>Archaea</taxon>
        <taxon>Thermoproteota</taxon>
    </lineage>
</organism>
<evidence type="ECO:0000313" key="1">
    <source>
        <dbReference type="EMBL" id="RLE50354.1"/>
    </source>
</evidence>
<protein>
    <submittedName>
        <fullName evidence="1">YkgJ family cysteine cluster protein</fullName>
    </submittedName>
</protein>
<dbReference type="PANTHER" id="PTHR35866:SF2">
    <property type="entry name" value="YKGJ FAMILY CYSTEINE CLUSTER PROTEIN"/>
    <property type="match status" value="1"/>
</dbReference>
<sequence>MTAEYFVEVDCRLPNGRFCAKCCYETKMPLTREDVERIRKLGFKLKDFACWRNGVLTLKNVDCHCVFLDVSSGKCKIYEHRPLGCKLYPLVYDVYSGKVLVDPYCPKANEVKRSATRLQYELVKKVAENILCKSSAKVR</sequence>
<comment type="caution">
    <text evidence="1">The sequence shown here is derived from an EMBL/GenBank/DDBJ whole genome shotgun (WGS) entry which is preliminary data.</text>
</comment>
<reference evidence="1 2" key="1">
    <citation type="submission" date="2018-06" db="EMBL/GenBank/DDBJ databases">
        <title>Extensive metabolic versatility and redundancy in microbially diverse, dynamic hydrothermal sediments.</title>
        <authorList>
            <person name="Dombrowski N."/>
            <person name="Teske A."/>
            <person name="Baker B.J."/>
        </authorList>
    </citation>
    <scope>NUCLEOTIDE SEQUENCE [LARGE SCALE GENOMIC DNA]</scope>
    <source>
        <strain evidence="1">B66_G16</strain>
    </source>
</reference>
<dbReference type="Proteomes" id="UP000278475">
    <property type="component" value="Unassembled WGS sequence"/>
</dbReference>
<dbReference type="PANTHER" id="PTHR35866">
    <property type="entry name" value="PUTATIVE-RELATED"/>
    <property type="match status" value="1"/>
</dbReference>
<dbReference type="Pfam" id="PF03692">
    <property type="entry name" value="CxxCxxCC"/>
    <property type="match status" value="1"/>
</dbReference>
<name>A0A497ESL8_9CREN</name>
<gene>
    <name evidence="1" type="ORF">DRJ31_01505</name>
</gene>
<dbReference type="InterPro" id="IPR005358">
    <property type="entry name" value="Puta_zinc/iron-chelating_dom"/>
</dbReference>
<evidence type="ECO:0000313" key="2">
    <source>
        <dbReference type="Proteomes" id="UP000278475"/>
    </source>
</evidence>
<dbReference type="AlphaFoldDB" id="A0A497ESL8"/>